<dbReference type="PANTHER" id="PTHR10534:SF2">
    <property type="entry name" value="PYRIDOXAL KINASE"/>
    <property type="match status" value="1"/>
</dbReference>
<dbReference type="InParanoid" id="K3WAZ4"/>
<dbReference type="GO" id="GO:0005829">
    <property type="term" value="C:cytosol"/>
    <property type="evidence" value="ECO:0007669"/>
    <property type="project" value="TreeGrafter"/>
</dbReference>
<evidence type="ECO:0000313" key="8">
    <source>
        <dbReference type="EnsemblProtists" id="PYU1_T002135"/>
    </source>
</evidence>
<dbReference type="OMA" id="HTQYGQW"/>
<dbReference type="NCBIfam" id="TIGR00687">
    <property type="entry name" value="pyridox_kin"/>
    <property type="match status" value="1"/>
</dbReference>
<dbReference type="SUPFAM" id="SSF53613">
    <property type="entry name" value="Ribokinase-like"/>
    <property type="match status" value="1"/>
</dbReference>
<dbReference type="Pfam" id="PF08543">
    <property type="entry name" value="Phos_pyr_kin"/>
    <property type="match status" value="1"/>
</dbReference>
<dbReference type="InterPro" id="IPR013749">
    <property type="entry name" value="PM/HMP-P_kinase-1"/>
</dbReference>
<dbReference type="GO" id="GO:0009443">
    <property type="term" value="P:pyridoxal 5'-phosphate salvage"/>
    <property type="evidence" value="ECO:0007669"/>
    <property type="project" value="InterPro"/>
</dbReference>
<proteinExistence type="inferred from homology"/>
<reference evidence="9" key="2">
    <citation type="submission" date="2010-04" db="EMBL/GenBank/DDBJ databases">
        <authorList>
            <person name="Buell R."/>
            <person name="Hamilton J."/>
            <person name="Hostetler J."/>
        </authorList>
    </citation>
    <scope>NUCLEOTIDE SEQUENCE [LARGE SCALE GENOMIC DNA]</scope>
    <source>
        <strain evidence="9">DAOM:BR144</strain>
    </source>
</reference>
<evidence type="ECO:0000256" key="3">
    <source>
        <dbReference type="ARBA" id="ARBA00022679"/>
    </source>
</evidence>
<comment type="similarity">
    <text evidence="1">Belongs to the pyridoxine kinase family.</text>
</comment>
<accession>K3WAZ4</accession>
<evidence type="ECO:0000259" key="7">
    <source>
        <dbReference type="Pfam" id="PF08543"/>
    </source>
</evidence>
<dbReference type="EnsemblProtists" id="PYU1_T002135">
    <property type="protein sequence ID" value="PYU1_T002135"/>
    <property type="gene ID" value="PYU1_G002133"/>
</dbReference>
<evidence type="ECO:0000256" key="6">
    <source>
        <dbReference type="ARBA" id="ARBA00022840"/>
    </source>
</evidence>
<keyword evidence="6" id="KW-0067">ATP-binding</keyword>
<dbReference type="GO" id="GO:0005524">
    <property type="term" value="F:ATP binding"/>
    <property type="evidence" value="ECO:0007669"/>
    <property type="project" value="UniProtKB-KW"/>
</dbReference>
<reference evidence="9" key="1">
    <citation type="journal article" date="2010" name="Genome Biol.">
        <title>Genome sequence of the necrotrophic plant pathogen Pythium ultimum reveals original pathogenicity mechanisms and effector repertoire.</title>
        <authorList>
            <person name="Levesque C.A."/>
            <person name="Brouwer H."/>
            <person name="Cano L."/>
            <person name="Hamilton J.P."/>
            <person name="Holt C."/>
            <person name="Huitema E."/>
            <person name="Raffaele S."/>
            <person name="Robideau G.P."/>
            <person name="Thines M."/>
            <person name="Win J."/>
            <person name="Zerillo M.M."/>
            <person name="Beakes G.W."/>
            <person name="Boore J.L."/>
            <person name="Busam D."/>
            <person name="Dumas B."/>
            <person name="Ferriera S."/>
            <person name="Fuerstenberg S.I."/>
            <person name="Gachon C.M."/>
            <person name="Gaulin E."/>
            <person name="Govers F."/>
            <person name="Grenville-Briggs L."/>
            <person name="Horner N."/>
            <person name="Hostetler J."/>
            <person name="Jiang R.H."/>
            <person name="Johnson J."/>
            <person name="Krajaejun T."/>
            <person name="Lin H."/>
            <person name="Meijer H.J."/>
            <person name="Moore B."/>
            <person name="Morris P."/>
            <person name="Phuntmart V."/>
            <person name="Puiu D."/>
            <person name="Shetty J."/>
            <person name="Stajich J.E."/>
            <person name="Tripathy S."/>
            <person name="Wawra S."/>
            <person name="van West P."/>
            <person name="Whitty B.R."/>
            <person name="Coutinho P.M."/>
            <person name="Henrissat B."/>
            <person name="Martin F."/>
            <person name="Thomas P.D."/>
            <person name="Tyler B.M."/>
            <person name="De Vries R.P."/>
            <person name="Kamoun S."/>
            <person name="Yandell M."/>
            <person name="Tisserat N."/>
            <person name="Buell C.R."/>
        </authorList>
    </citation>
    <scope>NUCLEOTIDE SEQUENCE</scope>
    <source>
        <strain evidence="9">DAOM:BR144</strain>
    </source>
</reference>
<name>K3WAZ4_GLOUD</name>
<feature type="domain" description="Pyridoxamine kinase/Phosphomethylpyrimidine kinase" evidence="7">
    <location>
        <begin position="123"/>
        <end position="269"/>
    </location>
</feature>
<dbReference type="InterPro" id="IPR004625">
    <property type="entry name" value="PyrdxlKinase"/>
</dbReference>
<evidence type="ECO:0000256" key="4">
    <source>
        <dbReference type="ARBA" id="ARBA00022741"/>
    </source>
</evidence>
<dbReference type="VEuPathDB" id="FungiDB:PYU1_G002133"/>
<sequence length="326" mass="36088">MAAEHPLAISDDVGGRVLSIQSHVVQGYVGNKSAVFPLQLLGMDVDIINSVHFSNHTGYKHFSGKHLRLTGDDLHDLLDGMDQNNLLKDAHTHLLTGYVGSITLLEAIVRVYQRLRAAQTDPSRFMYVCDPVLGDLGKLYVPMELVEVYRSQVVPIADVLTPNQFECEMLTEMKLATVADALAACKKLHAQGPRVVVISSFEEAGAEEEAAKSGKPRELLVIGSKISGNAKDGELPSYEQYEIRFPWIDSYYTGTGDLFAALLLAWLHRYPNDFKRVLENVISTIQDVLRITLQLGGKNCDLKLIQSRNVIANPVIRIHAKPITSQ</sequence>
<reference evidence="8" key="3">
    <citation type="submission" date="2015-02" db="UniProtKB">
        <authorList>
            <consortium name="EnsemblProtists"/>
        </authorList>
    </citation>
    <scope>IDENTIFICATION</scope>
    <source>
        <strain evidence="8">DAOM BR144</strain>
    </source>
</reference>
<dbReference type="EC" id="2.7.1.35" evidence="2"/>
<dbReference type="Proteomes" id="UP000019132">
    <property type="component" value="Unassembled WGS sequence"/>
</dbReference>
<dbReference type="AlphaFoldDB" id="K3WAZ4"/>
<dbReference type="CDD" id="cd01173">
    <property type="entry name" value="pyridoxal_pyridoxamine_kinase"/>
    <property type="match status" value="1"/>
</dbReference>
<protein>
    <recommendedName>
        <fullName evidence="2">pyridoxal kinase</fullName>
        <ecNumber evidence="2">2.7.1.35</ecNumber>
    </recommendedName>
</protein>
<evidence type="ECO:0000256" key="2">
    <source>
        <dbReference type="ARBA" id="ARBA00012104"/>
    </source>
</evidence>
<dbReference type="GO" id="GO:0008478">
    <property type="term" value="F:pyridoxal kinase activity"/>
    <property type="evidence" value="ECO:0007669"/>
    <property type="project" value="UniProtKB-EC"/>
</dbReference>
<evidence type="ECO:0000256" key="1">
    <source>
        <dbReference type="ARBA" id="ARBA00008805"/>
    </source>
</evidence>
<dbReference type="FunCoup" id="K3WAZ4">
    <property type="interactions" value="47"/>
</dbReference>
<evidence type="ECO:0000256" key="5">
    <source>
        <dbReference type="ARBA" id="ARBA00022777"/>
    </source>
</evidence>
<keyword evidence="3" id="KW-0808">Transferase</keyword>
<dbReference type="STRING" id="431595.K3WAZ4"/>
<dbReference type="eggNOG" id="KOG2599">
    <property type="taxonomic scope" value="Eukaryota"/>
</dbReference>
<evidence type="ECO:0000313" key="9">
    <source>
        <dbReference type="Proteomes" id="UP000019132"/>
    </source>
</evidence>
<organism evidence="8 9">
    <name type="scientific">Globisporangium ultimum (strain ATCC 200006 / CBS 805.95 / DAOM BR144)</name>
    <name type="common">Pythium ultimum</name>
    <dbReference type="NCBI Taxonomy" id="431595"/>
    <lineage>
        <taxon>Eukaryota</taxon>
        <taxon>Sar</taxon>
        <taxon>Stramenopiles</taxon>
        <taxon>Oomycota</taxon>
        <taxon>Peronosporomycetes</taxon>
        <taxon>Pythiales</taxon>
        <taxon>Pythiaceae</taxon>
        <taxon>Globisporangium</taxon>
    </lineage>
</organism>
<keyword evidence="5" id="KW-0418">Kinase</keyword>
<dbReference type="PANTHER" id="PTHR10534">
    <property type="entry name" value="PYRIDOXAL KINASE"/>
    <property type="match status" value="1"/>
</dbReference>
<dbReference type="HOGENOM" id="CLU_046496_1_1_1"/>
<dbReference type="EMBL" id="GL376634">
    <property type="status" value="NOT_ANNOTATED_CDS"/>
    <property type="molecule type" value="Genomic_DNA"/>
</dbReference>
<keyword evidence="9" id="KW-1185">Reference proteome</keyword>
<dbReference type="InterPro" id="IPR029056">
    <property type="entry name" value="Ribokinase-like"/>
</dbReference>
<keyword evidence="4" id="KW-0547">Nucleotide-binding</keyword>
<dbReference type="Gene3D" id="3.40.1190.20">
    <property type="match status" value="1"/>
</dbReference>